<organism evidence="2 3">
    <name type="scientific">Saccharobesus litoralis</name>
    <dbReference type="NCBI Taxonomy" id="2172099"/>
    <lineage>
        <taxon>Bacteria</taxon>
        <taxon>Pseudomonadati</taxon>
        <taxon>Pseudomonadota</taxon>
        <taxon>Gammaproteobacteria</taxon>
        <taxon>Alteromonadales</taxon>
        <taxon>Alteromonadaceae</taxon>
        <taxon>Saccharobesus</taxon>
    </lineage>
</organism>
<feature type="signal peptide" evidence="1">
    <location>
        <begin position="1"/>
        <end position="19"/>
    </location>
</feature>
<dbReference type="Proteomes" id="UP000244441">
    <property type="component" value="Chromosome"/>
</dbReference>
<protein>
    <submittedName>
        <fullName evidence="2">Uncharacterized protein</fullName>
    </submittedName>
</protein>
<evidence type="ECO:0000256" key="1">
    <source>
        <dbReference type="SAM" id="SignalP"/>
    </source>
</evidence>
<reference evidence="2 3" key="1">
    <citation type="submission" date="2018-01" db="EMBL/GenBank/DDBJ databases">
        <title>Genome sequence of a Cantenovulum-like bacteria.</title>
        <authorList>
            <person name="Tan W.R."/>
            <person name="Lau N.-S."/>
            <person name="Go F."/>
            <person name="Amirul A.-A.A."/>
        </authorList>
    </citation>
    <scope>NUCLEOTIDE SEQUENCE [LARGE SCALE GENOMIC DNA]</scope>
    <source>
        <strain evidence="2 3">CCB-QB4</strain>
    </source>
</reference>
<evidence type="ECO:0000313" key="2">
    <source>
        <dbReference type="EMBL" id="AWB65659.1"/>
    </source>
</evidence>
<sequence length="299" mass="33850">MRALLFSLVAIILSGQALATGWQYNNNRFAISADGNNQADFQHKWPRADPDDWGGTPVALAIIAKKQAHKNLVHYSYNNFIDAPPHTTETNEMAIGVNGAIKHWGFNPDKFFDVSHNSETALEHLKAEIAKSTKQDPLYFIHMGPTEFFYRAVQRVIKAGKADSLSHVYVISHSGYNNQHLRRGDPKFDKSPVAPQDKHHKMSELIELTGYRINFKQIQDQNAQWDPNKLWSSEHDWSVWAWMKDHKDPSVQWLYERMLVNAKGVADCSDAGMVYYLLTGDDNGSPAKLQAFIGEGIKA</sequence>
<name>A0A2S0VNA8_9ALTE</name>
<dbReference type="EMBL" id="CP026604">
    <property type="protein sequence ID" value="AWB65659.1"/>
    <property type="molecule type" value="Genomic_DNA"/>
</dbReference>
<dbReference type="AlphaFoldDB" id="A0A2S0VNA8"/>
<proteinExistence type="predicted"/>
<evidence type="ECO:0000313" key="3">
    <source>
        <dbReference type="Proteomes" id="UP000244441"/>
    </source>
</evidence>
<dbReference type="RefSeq" id="WP_108601734.1">
    <property type="nucleotide sequence ID" value="NZ_CP026604.1"/>
</dbReference>
<keyword evidence="1" id="KW-0732">Signal</keyword>
<feature type="chain" id="PRO_5015577236" evidence="1">
    <location>
        <begin position="20"/>
        <end position="299"/>
    </location>
</feature>
<accession>A0A2S0VNA8</accession>
<dbReference type="OrthoDB" id="6382233at2"/>
<dbReference type="KEGG" id="cate:C2869_04050"/>
<keyword evidence="3" id="KW-1185">Reference proteome</keyword>
<gene>
    <name evidence="2" type="ORF">C2869_04050</name>
</gene>